<dbReference type="Gene3D" id="3.40.850.10">
    <property type="entry name" value="Kinesin motor domain"/>
    <property type="match status" value="1"/>
</dbReference>
<dbReference type="InterPro" id="IPR046943">
    <property type="entry name" value="Fungal_Myo2/2A_CBD"/>
</dbReference>
<evidence type="ECO:0000256" key="2">
    <source>
        <dbReference type="ARBA" id="ARBA00022737"/>
    </source>
</evidence>
<feature type="coiled-coil region" evidence="10">
    <location>
        <begin position="1036"/>
        <end position="1178"/>
    </location>
</feature>
<keyword evidence="16" id="KW-1185">Reference proteome</keyword>
<evidence type="ECO:0000256" key="9">
    <source>
        <dbReference type="PROSITE-ProRule" id="PRU00782"/>
    </source>
</evidence>
<feature type="binding site" evidence="9">
    <location>
        <begin position="220"/>
        <end position="227"/>
    </location>
    <ligand>
        <name>ATP</name>
        <dbReference type="ChEBI" id="CHEBI:30616"/>
    </ligand>
</feature>
<evidence type="ECO:0000256" key="6">
    <source>
        <dbReference type="ARBA" id="ARBA00023123"/>
    </source>
</evidence>
<evidence type="ECO:0000313" key="15">
    <source>
        <dbReference type="EMBL" id="KAF5365724.1"/>
    </source>
</evidence>
<dbReference type="OrthoDB" id="6108017at2759"/>
<dbReference type="GO" id="GO:0005737">
    <property type="term" value="C:cytoplasm"/>
    <property type="evidence" value="ECO:0007669"/>
    <property type="project" value="TreeGrafter"/>
</dbReference>
<sequence length="1684" mass="190380">MLLDRSSVLETTNKNIHDSVDSGANRKSCSSAGPSQTSHSFLSPSPPPSRPTMAENIYSKGTRVWFEDKDQAWISAEVTSVTKDAGNAVKLVFIDERGKEITVDTTVQDIKDGKEGLPPLRNPPLLETADDLATLSHLNEPSVLHTIRNRYAQHSIYTYSGIVLIAVNPFQRVTLYGPEIIQAYSGRRRGELEPHLFAIAEDAYTAMTKDGMGQTIIVSGESGAGKTESAKYIMRYLASVNPPDSNTKTKLKLSPDDASEIEKQILATNPILESFGNAKTTRNDNSSRFGKYIQILFDGKQDIVGARIRTYLLERSRIVFQPLTERNYHIFYQLCAGVPLKERKDLGLDSDITKFHYLKQGGPNSTPIAGVDDAEEFKATQNALSTVGISVEKQWAVFRLLAALLHLGNVKISALRNDSNIEDNDPALLLSTRFLGVNLADFKKWTVKKQITTRSEKIVTALTAAQATVVRDSVAKFVYACMFEWLVAIVNESLAGENGDAADRAEMFIGVLDIYGFEHFQKNSFEQFSINYANEKLQQEFNSHVFKLEQEEYVKEEINWTFIEFSDNQPCIDVIEGKLGVLALLDEESRMPSGTDQSFLQKLNAQLLKPENKNVFKKPRFGNSAFTIAHYAHDVAYEVDGFLEKNRDTVPDEHMSLLTNTKNTFLKEVLDAALLSAKPSDGSASPTVSESGSGSSKRSSVIPDPGRQSWVSPTSGGAPAAGSKRPGGGLVAKKPTQGSIFKASLITLMDTLSVTNVHYIRCIKPNEAKRPWEFQPQQVLGQLRACGVLETIRISCAGYPTRWTYEEFAERYYMLVPSSTWQPMIQSLDLRSLCTIILQNTINDEDKYQNGLTKIFFRAGMLAALESLRSDRLNAMVTVVQKNMRRRVAVKRYQQLRGATIKIQTWWRGIMAKRLVEHIRRDVAARRLQSAIRRFVERKKFLDTRRAVVLFQSRIRGYQARQKYRENRTYSAAILLQSLLRGLFIRRNFRADVKHVVYLQSCMRRRLARKQLKALRAEARSVSKFKEISYKLENKVVELTQTLQKRTEERRELQNQVDELKKQLQHWTSRQEDSDARAKQLQTTLQTAESEVSRLDGLLQSKLDVEKRLEETMAKAIEREELIRKLNDDLMKQATQLEQQQRVIQSAPADSEEDSSIIATLKTEVSSLREQLNRSNALNVLTRGTRVEPPLSPTFAPTLRAGEPNGAPNGAHGQSRHQRRHSSAGVYALAPADNRTSTDEIMFDVKRTQALNPRAVSVAYNGEDNYLRFHQNGLPGIRDREDPAEEKIRLMQDVKRLDEDVLDGLIRGLKIPAPSLTNPSAVKEILFPANLISLVTNEMWKYGLIPESERFLANVMQTIQAHVMSFSGEEAIVPGIFWLSNVHEMLSFICVAESDMLQGIGPGEENAVRPFDWNDYERLVSVVKHDLDSLEYNIYHTWMLETKKKLSKMVIPALIESQSLPGFTTSDGGGRLFNRLLNANSQPAYSMDDILNLLNKVWKSLKSYYMEESVVQQVVTELLKLIGVTSFNDLLMRRNFSSWKRAMQIQYNITRIEEWCKSHDMPEGTLQLEHLMQATKLLQLKKATPADIEIIYDVCWMLSPMQIQRMCTNYYVADYENPISPEILRVVAARVQANDRNDHLLLSPETEEVGPYELPLPREVSGLETYVPAYLNVSHLRRLAALVS</sequence>
<dbReference type="Pfam" id="PF00612">
    <property type="entry name" value="IQ"/>
    <property type="match status" value="3"/>
</dbReference>
<keyword evidence="2" id="KW-0677">Repeat</keyword>
<dbReference type="CDD" id="cd15480">
    <property type="entry name" value="fMyo2p_CBD"/>
    <property type="match status" value="1"/>
</dbReference>
<evidence type="ECO:0008006" key="17">
    <source>
        <dbReference type="Google" id="ProtNLM"/>
    </source>
</evidence>
<dbReference type="CDD" id="cd23766">
    <property type="entry name" value="IQCG"/>
    <property type="match status" value="1"/>
</dbReference>
<dbReference type="PROSITE" id="PS51456">
    <property type="entry name" value="MYOSIN_MOTOR"/>
    <property type="match status" value="1"/>
</dbReference>
<keyword evidence="6 9" id="KW-0518">Myosin</keyword>
<evidence type="ECO:0000256" key="11">
    <source>
        <dbReference type="SAM" id="MobiDB-lite"/>
    </source>
</evidence>
<gene>
    <name evidence="15" type="ORF">D9758_003134</name>
</gene>
<dbReference type="SUPFAM" id="SSF50084">
    <property type="entry name" value="Myosin S1 fragment, N-terminal domain"/>
    <property type="match status" value="1"/>
</dbReference>
<name>A0A8H5LQH3_9AGAR</name>
<comment type="caution">
    <text evidence="15">The sequence shown here is derived from an EMBL/GenBank/DDBJ whole genome shotgun (WGS) entry which is preliminary data.</text>
</comment>
<evidence type="ECO:0000256" key="5">
    <source>
        <dbReference type="ARBA" id="ARBA00023054"/>
    </source>
</evidence>
<dbReference type="Gene3D" id="3.30.70.1590">
    <property type="match status" value="1"/>
</dbReference>
<evidence type="ECO:0000256" key="1">
    <source>
        <dbReference type="ARBA" id="ARBA00008314"/>
    </source>
</evidence>
<evidence type="ECO:0000256" key="7">
    <source>
        <dbReference type="ARBA" id="ARBA00023175"/>
    </source>
</evidence>
<feature type="compositionally biased region" description="Polar residues" evidence="11">
    <location>
        <begin position="25"/>
        <end position="37"/>
    </location>
</feature>
<dbReference type="InterPro" id="IPR036103">
    <property type="entry name" value="MYSc_Myo5"/>
</dbReference>
<dbReference type="EMBL" id="JAACJM010000026">
    <property type="protein sequence ID" value="KAF5365724.1"/>
    <property type="molecule type" value="Genomic_DNA"/>
</dbReference>
<dbReference type="Gene3D" id="1.20.5.190">
    <property type="match status" value="3"/>
</dbReference>
<dbReference type="GO" id="GO:0007015">
    <property type="term" value="P:actin filament organization"/>
    <property type="evidence" value="ECO:0007669"/>
    <property type="project" value="TreeGrafter"/>
</dbReference>
<dbReference type="PROSITE" id="PS51844">
    <property type="entry name" value="SH3_LIKE"/>
    <property type="match status" value="1"/>
</dbReference>
<dbReference type="Gene3D" id="1.20.58.530">
    <property type="match status" value="1"/>
</dbReference>
<keyword evidence="7 9" id="KW-0505">Motor protein</keyword>
<protein>
    <recommendedName>
        <fullName evidence="17">Myosin 5</fullName>
    </recommendedName>
</protein>
<dbReference type="PANTHER" id="PTHR13140">
    <property type="entry name" value="MYOSIN"/>
    <property type="match status" value="1"/>
</dbReference>
<dbReference type="GO" id="GO:0016459">
    <property type="term" value="C:myosin complex"/>
    <property type="evidence" value="ECO:0007669"/>
    <property type="project" value="UniProtKB-KW"/>
</dbReference>
<dbReference type="GO" id="GO:0016020">
    <property type="term" value="C:membrane"/>
    <property type="evidence" value="ECO:0007669"/>
    <property type="project" value="TreeGrafter"/>
</dbReference>
<dbReference type="PROSITE" id="PS51126">
    <property type="entry name" value="DILUTE"/>
    <property type="match status" value="1"/>
</dbReference>
<dbReference type="SMART" id="SM00015">
    <property type="entry name" value="IQ"/>
    <property type="match status" value="6"/>
</dbReference>
<dbReference type="Proteomes" id="UP000559256">
    <property type="component" value="Unassembled WGS sequence"/>
</dbReference>
<evidence type="ECO:0000313" key="16">
    <source>
        <dbReference type="Proteomes" id="UP000559256"/>
    </source>
</evidence>
<organism evidence="15 16">
    <name type="scientific">Tetrapyrgos nigripes</name>
    <dbReference type="NCBI Taxonomy" id="182062"/>
    <lineage>
        <taxon>Eukaryota</taxon>
        <taxon>Fungi</taxon>
        <taxon>Dikarya</taxon>
        <taxon>Basidiomycota</taxon>
        <taxon>Agaricomycotina</taxon>
        <taxon>Agaricomycetes</taxon>
        <taxon>Agaricomycetidae</taxon>
        <taxon>Agaricales</taxon>
        <taxon>Marasmiineae</taxon>
        <taxon>Marasmiaceae</taxon>
        <taxon>Tetrapyrgos</taxon>
    </lineage>
</organism>
<dbReference type="Pfam" id="PF00063">
    <property type="entry name" value="Myosin_head"/>
    <property type="match status" value="1"/>
</dbReference>
<evidence type="ECO:0000256" key="8">
    <source>
        <dbReference type="ARBA" id="ARBA00023203"/>
    </source>
</evidence>
<evidence type="ECO:0000256" key="10">
    <source>
        <dbReference type="SAM" id="Coils"/>
    </source>
</evidence>
<dbReference type="InterPro" id="IPR004009">
    <property type="entry name" value="SH3_Myosin"/>
</dbReference>
<dbReference type="GO" id="GO:0051015">
    <property type="term" value="F:actin filament binding"/>
    <property type="evidence" value="ECO:0007669"/>
    <property type="project" value="TreeGrafter"/>
</dbReference>
<feature type="region of interest" description="Disordered" evidence="11">
    <location>
        <begin position="1196"/>
        <end position="1220"/>
    </location>
</feature>
<feature type="region of interest" description="Disordered" evidence="11">
    <location>
        <begin position="678"/>
        <end position="731"/>
    </location>
</feature>
<evidence type="ECO:0000259" key="13">
    <source>
        <dbReference type="PROSITE" id="PS51456"/>
    </source>
</evidence>
<dbReference type="Gene3D" id="1.10.10.820">
    <property type="match status" value="1"/>
</dbReference>
<dbReference type="SMART" id="SM01132">
    <property type="entry name" value="DIL"/>
    <property type="match status" value="1"/>
</dbReference>
<dbReference type="GO" id="GO:0000146">
    <property type="term" value="F:microfilament motor activity"/>
    <property type="evidence" value="ECO:0007669"/>
    <property type="project" value="TreeGrafter"/>
</dbReference>
<dbReference type="Gene3D" id="1.20.120.720">
    <property type="entry name" value="Myosin VI head, motor domain, U50 subdomain"/>
    <property type="match status" value="1"/>
</dbReference>
<dbReference type="SUPFAM" id="SSF52540">
    <property type="entry name" value="P-loop containing nucleoside triphosphate hydrolases"/>
    <property type="match status" value="2"/>
</dbReference>
<dbReference type="InterPro" id="IPR002710">
    <property type="entry name" value="Dilute_dom"/>
</dbReference>
<feature type="compositionally biased region" description="Low complexity" evidence="11">
    <location>
        <begin position="682"/>
        <end position="700"/>
    </location>
</feature>
<comment type="similarity">
    <text evidence="1 9">Belongs to the TRAFAC class myosin-kinesin ATPase superfamily. Myosin family.</text>
</comment>
<dbReference type="InterPro" id="IPR001609">
    <property type="entry name" value="Myosin_head_motor_dom-like"/>
</dbReference>
<evidence type="ECO:0000256" key="3">
    <source>
        <dbReference type="ARBA" id="ARBA00022741"/>
    </source>
</evidence>
<feature type="domain" description="Myosin N-terminal SH3-like" evidence="14">
    <location>
        <begin position="59"/>
        <end position="113"/>
    </location>
</feature>
<keyword evidence="8 9" id="KW-0009">Actin-binding</keyword>
<dbReference type="SMART" id="SM00242">
    <property type="entry name" value="MYSc"/>
    <property type="match status" value="1"/>
</dbReference>
<dbReference type="CDD" id="cd01380">
    <property type="entry name" value="MYSc_Myo5"/>
    <property type="match status" value="1"/>
</dbReference>
<dbReference type="FunFam" id="1.10.10.820:FF:000001">
    <property type="entry name" value="Myosin heavy chain"/>
    <property type="match status" value="1"/>
</dbReference>
<evidence type="ECO:0000259" key="14">
    <source>
        <dbReference type="PROSITE" id="PS51844"/>
    </source>
</evidence>
<dbReference type="InterPro" id="IPR027417">
    <property type="entry name" value="P-loop_NTPase"/>
</dbReference>
<dbReference type="Pfam" id="PF01843">
    <property type="entry name" value="DIL"/>
    <property type="match status" value="1"/>
</dbReference>
<dbReference type="InterPro" id="IPR036961">
    <property type="entry name" value="Kinesin_motor_dom_sf"/>
</dbReference>
<proteinExistence type="inferred from homology"/>
<feature type="domain" description="Myosin motor" evidence="13">
    <location>
        <begin position="127"/>
        <end position="870"/>
    </location>
</feature>
<dbReference type="GO" id="GO:0005524">
    <property type="term" value="F:ATP binding"/>
    <property type="evidence" value="ECO:0007669"/>
    <property type="project" value="UniProtKB-UniRule"/>
</dbReference>
<keyword evidence="5 10" id="KW-0175">Coiled coil</keyword>
<keyword evidence="3 9" id="KW-0547">Nucleotide-binding</keyword>
<dbReference type="PROSITE" id="PS50096">
    <property type="entry name" value="IQ"/>
    <property type="match status" value="5"/>
</dbReference>
<feature type="domain" description="Dilute" evidence="12">
    <location>
        <begin position="1353"/>
        <end position="1633"/>
    </location>
</feature>
<evidence type="ECO:0000259" key="12">
    <source>
        <dbReference type="PROSITE" id="PS51126"/>
    </source>
</evidence>
<keyword evidence="4 9" id="KW-0067">ATP-binding</keyword>
<dbReference type="PRINTS" id="PR00193">
    <property type="entry name" value="MYOSINHEAVY"/>
</dbReference>
<feature type="region of interest" description="Disordered" evidence="11">
    <location>
        <begin position="14"/>
        <end position="51"/>
    </location>
</feature>
<dbReference type="PANTHER" id="PTHR13140:SF706">
    <property type="entry name" value="DILUTE CLASS UNCONVENTIONAL MYOSIN, ISOFORM C"/>
    <property type="match status" value="1"/>
</dbReference>
<reference evidence="15 16" key="1">
    <citation type="journal article" date="2020" name="ISME J.">
        <title>Uncovering the hidden diversity of litter-decomposition mechanisms in mushroom-forming fungi.</title>
        <authorList>
            <person name="Floudas D."/>
            <person name="Bentzer J."/>
            <person name="Ahren D."/>
            <person name="Johansson T."/>
            <person name="Persson P."/>
            <person name="Tunlid A."/>
        </authorList>
    </citation>
    <scope>NUCLEOTIDE SEQUENCE [LARGE SCALE GENOMIC DNA]</scope>
    <source>
        <strain evidence="15 16">CBS 291.85</strain>
    </source>
</reference>
<feature type="region of interest" description="Actin-binding" evidence="9">
    <location>
        <begin position="745"/>
        <end position="767"/>
    </location>
</feature>
<dbReference type="InterPro" id="IPR000048">
    <property type="entry name" value="IQ_motif_EF-hand-BS"/>
</dbReference>
<evidence type="ECO:0000256" key="4">
    <source>
        <dbReference type="ARBA" id="ARBA00022840"/>
    </source>
</evidence>
<accession>A0A8H5LQH3</accession>